<feature type="compositionally biased region" description="Basic and acidic residues" evidence="1">
    <location>
        <begin position="210"/>
        <end position="220"/>
    </location>
</feature>
<evidence type="ECO:0000256" key="1">
    <source>
        <dbReference type="SAM" id="MobiDB-lite"/>
    </source>
</evidence>
<proteinExistence type="predicted"/>
<dbReference type="InterPro" id="IPR006976">
    <property type="entry name" value="VanZ-like"/>
</dbReference>
<feature type="transmembrane region" description="Helical" evidence="2">
    <location>
        <begin position="70"/>
        <end position="89"/>
    </location>
</feature>
<feature type="region of interest" description="Disordered" evidence="1">
    <location>
        <begin position="145"/>
        <end position="220"/>
    </location>
</feature>
<dbReference type="Proteomes" id="UP001219355">
    <property type="component" value="Chromosome 1"/>
</dbReference>
<keyword evidence="2" id="KW-1133">Transmembrane helix</keyword>
<feature type="transmembrane region" description="Helical" evidence="2">
    <location>
        <begin position="45"/>
        <end position="63"/>
    </location>
</feature>
<feature type="compositionally biased region" description="Acidic residues" evidence="1">
    <location>
        <begin position="174"/>
        <end position="196"/>
    </location>
</feature>
<dbReference type="NCBIfam" id="NF037970">
    <property type="entry name" value="vanZ_1"/>
    <property type="match status" value="1"/>
</dbReference>
<keyword evidence="2" id="KW-0472">Membrane</keyword>
<feature type="transmembrane region" description="Helical" evidence="2">
    <location>
        <begin position="104"/>
        <end position="121"/>
    </location>
</feature>
<feature type="domain" description="VanZ-like" evidence="3">
    <location>
        <begin position="40"/>
        <end position="120"/>
    </location>
</feature>
<name>A0AAF0DBU9_9EURO</name>
<accession>A0AAF0DBU9</accession>
<keyword evidence="2" id="KW-0812">Transmembrane</keyword>
<sequence length="220" mass="24334">MRIRYPFAGAFFILLLLSAYIGLTPHDDSKNSDSKIPPSLQPNDKVVHFITFFVLSVAFYWILDTTRRRILHLTVIVCTLVLGIGSEIIQSSIPNGRTFDPFDVLANIVGSLGAVGLCTWYHKRMLERRRKARFGGLLDDGAGGEDIELGGNSGHDDEIGPQETGVTTTRTLDQEVDNWDENAVDNWDEAEEENGEIDIGRSGDGTKAAHGKEDTKLRSD</sequence>
<gene>
    <name evidence="4" type="ORF">PRK78_000619</name>
</gene>
<organism evidence="4 5">
    <name type="scientific">Emydomyces testavorans</name>
    <dbReference type="NCBI Taxonomy" id="2070801"/>
    <lineage>
        <taxon>Eukaryota</taxon>
        <taxon>Fungi</taxon>
        <taxon>Dikarya</taxon>
        <taxon>Ascomycota</taxon>
        <taxon>Pezizomycotina</taxon>
        <taxon>Eurotiomycetes</taxon>
        <taxon>Eurotiomycetidae</taxon>
        <taxon>Onygenales</taxon>
        <taxon>Nannizziopsiaceae</taxon>
        <taxon>Emydomyces</taxon>
    </lineage>
</organism>
<evidence type="ECO:0000259" key="3">
    <source>
        <dbReference type="Pfam" id="PF04892"/>
    </source>
</evidence>
<dbReference type="Pfam" id="PF04892">
    <property type="entry name" value="VanZ"/>
    <property type="match status" value="1"/>
</dbReference>
<keyword evidence="5" id="KW-1185">Reference proteome</keyword>
<evidence type="ECO:0000256" key="2">
    <source>
        <dbReference type="SAM" id="Phobius"/>
    </source>
</evidence>
<protein>
    <recommendedName>
        <fullName evidence="3">VanZ-like domain-containing protein</fullName>
    </recommendedName>
</protein>
<reference evidence="4" key="1">
    <citation type="submission" date="2023-03" db="EMBL/GenBank/DDBJ databases">
        <title>Emydomyces testavorans Genome Sequence.</title>
        <authorList>
            <person name="Hoyer L."/>
        </authorList>
    </citation>
    <scope>NUCLEOTIDE SEQUENCE</scope>
    <source>
        <strain evidence="4">16-2883</strain>
    </source>
</reference>
<evidence type="ECO:0000313" key="4">
    <source>
        <dbReference type="EMBL" id="WEW55190.1"/>
    </source>
</evidence>
<dbReference type="PANTHER" id="PTHR28008:SF1">
    <property type="entry name" value="DOMAIN PROTEIN, PUTATIVE (AFU_ORTHOLOGUE AFUA_3G10980)-RELATED"/>
    <property type="match status" value="1"/>
</dbReference>
<dbReference type="EMBL" id="CP120627">
    <property type="protein sequence ID" value="WEW55190.1"/>
    <property type="molecule type" value="Genomic_DNA"/>
</dbReference>
<dbReference type="AlphaFoldDB" id="A0AAF0DBU9"/>
<evidence type="ECO:0000313" key="5">
    <source>
        <dbReference type="Proteomes" id="UP001219355"/>
    </source>
</evidence>
<dbReference type="PANTHER" id="PTHR28008">
    <property type="entry name" value="DOMAIN PROTEIN, PUTATIVE (AFU_ORTHOLOGUE AFUA_3G10980)-RELATED"/>
    <property type="match status" value="1"/>
</dbReference>